<dbReference type="InterPro" id="IPR014777">
    <property type="entry name" value="4pyrrole_Mease_sub1"/>
</dbReference>
<evidence type="ECO:0000256" key="5">
    <source>
        <dbReference type="ARBA" id="ARBA00022691"/>
    </source>
</evidence>
<comment type="catalytic activity">
    <reaction evidence="6">
        <text>cytidine(1402) in 16S rRNA + S-adenosyl-L-methionine = 2'-O-methylcytidine(1402) in 16S rRNA + S-adenosyl-L-homocysteine + H(+)</text>
        <dbReference type="Rhea" id="RHEA:42924"/>
        <dbReference type="Rhea" id="RHEA-COMP:10285"/>
        <dbReference type="Rhea" id="RHEA-COMP:10286"/>
        <dbReference type="ChEBI" id="CHEBI:15378"/>
        <dbReference type="ChEBI" id="CHEBI:57856"/>
        <dbReference type="ChEBI" id="CHEBI:59789"/>
        <dbReference type="ChEBI" id="CHEBI:74495"/>
        <dbReference type="ChEBI" id="CHEBI:82748"/>
        <dbReference type="EC" id="2.1.1.198"/>
    </reaction>
</comment>
<dbReference type="FunFam" id="3.30.950.10:FF:000002">
    <property type="entry name" value="Ribosomal RNA small subunit methyltransferase I"/>
    <property type="match status" value="1"/>
</dbReference>
<comment type="function">
    <text evidence="6">Catalyzes the 2'-O-methylation of the ribose of cytidine 1402 (C1402) in 16S rRNA.</text>
</comment>
<feature type="domain" description="RsmI HTH" evidence="8">
    <location>
        <begin position="232"/>
        <end position="274"/>
    </location>
</feature>
<keyword evidence="10" id="KW-1185">Reference proteome</keyword>
<keyword evidence="3 6" id="KW-0489">Methyltransferase</keyword>
<comment type="similarity">
    <text evidence="6">Belongs to the methyltransferase superfamily. RsmI family.</text>
</comment>
<feature type="domain" description="Tetrapyrrole methylase" evidence="7">
    <location>
        <begin position="6"/>
        <end position="204"/>
    </location>
</feature>
<sequence>MLPAGLHVVATPIGNRRDITLRAIDTLCAADLIACEDTRVSGPFVRGLGATAPLLAYHDHNAARVRPRLLDRMAGGLAVALVSDAGTPLVSDPGYRLVAECVERGIAVTTLPGPSAPLAALVLSGLPSDRFLFAGFLPPRQGQRGTALAEVAAVPATLLFFETGPRLAESLAQMATVLGDRPAAVARELTKLHEEVRRGPLSALAAHYEQAGPPRGEIVVVVGPPLPAAAVGPAEVDRQLRLALATMRVKDAAAAVAALTGLTRREVYARALALGAAEGERE</sequence>
<dbReference type="PANTHER" id="PTHR46111">
    <property type="entry name" value="RIBOSOMAL RNA SMALL SUBUNIT METHYLTRANSFERASE I"/>
    <property type="match status" value="1"/>
</dbReference>
<dbReference type="Pfam" id="PF23016">
    <property type="entry name" value="RsmI_C"/>
    <property type="match status" value="1"/>
</dbReference>
<dbReference type="HAMAP" id="MF_01877">
    <property type="entry name" value="16SrRNA_methyltr_I"/>
    <property type="match status" value="1"/>
</dbReference>
<comment type="subcellular location">
    <subcellularLocation>
        <location evidence="6">Cytoplasm</location>
    </subcellularLocation>
</comment>
<dbReference type="PROSITE" id="PS01296">
    <property type="entry name" value="RSMI"/>
    <property type="match status" value="1"/>
</dbReference>
<dbReference type="InterPro" id="IPR014776">
    <property type="entry name" value="4pyrrole_Mease_sub2"/>
</dbReference>
<dbReference type="EMBL" id="RJKX01000014">
    <property type="protein sequence ID" value="ROP90863.1"/>
    <property type="molecule type" value="Genomic_DNA"/>
</dbReference>
<keyword evidence="2 6" id="KW-0698">rRNA processing</keyword>
<evidence type="ECO:0000313" key="9">
    <source>
        <dbReference type="EMBL" id="ROP90863.1"/>
    </source>
</evidence>
<dbReference type="InterPro" id="IPR053910">
    <property type="entry name" value="RsmI_HTH"/>
</dbReference>
<evidence type="ECO:0000256" key="1">
    <source>
        <dbReference type="ARBA" id="ARBA00022490"/>
    </source>
</evidence>
<dbReference type="EC" id="2.1.1.198" evidence="6"/>
<dbReference type="InterPro" id="IPR018063">
    <property type="entry name" value="SAM_MeTrfase_RsmI_CS"/>
</dbReference>
<dbReference type="NCBIfam" id="TIGR00096">
    <property type="entry name" value="16S rRNA (cytidine(1402)-2'-O)-methyltransferase"/>
    <property type="match status" value="1"/>
</dbReference>
<evidence type="ECO:0000256" key="3">
    <source>
        <dbReference type="ARBA" id="ARBA00022603"/>
    </source>
</evidence>
<gene>
    <name evidence="6" type="primary">rsmI</name>
    <name evidence="9" type="ORF">EDC65_2723</name>
</gene>
<dbReference type="Gene3D" id="3.40.1010.10">
    <property type="entry name" value="Cobalt-precorrin-4 Transmethylase, Domain 1"/>
    <property type="match status" value="1"/>
</dbReference>
<name>A0A3N1L862_9PROT</name>
<dbReference type="CDD" id="cd11648">
    <property type="entry name" value="RsmI"/>
    <property type="match status" value="1"/>
</dbReference>
<dbReference type="Gene3D" id="3.30.950.10">
    <property type="entry name" value="Methyltransferase, Cobalt-precorrin-4 Transmethylase, Domain 2"/>
    <property type="match status" value="1"/>
</dbReference>
<dbReference type="Pfam" id="PF00590">
    <property type="entry name" value="TP_methylase"/>
    <property type="match status" value="1"/>
</dbReference>
<dbReference type="AlphaFoldDB" id="A0A3N1L862"/>
<keyword evidence="1 6" id="KW-0963">Cytoplasm</keyword>
<evidence type="ECO:0000256" key="2">
    <source>
        <dbReference type="ARBA" id="ARBA00022552"/>
    </source>
</evidence>
<organism evidence="9 10">
    <name type="scientific">Stella humosa</name>
    <dbReference type="NCBI Taxonomy" id="94"/>
    <lineage>
        <taxon>Bacteria</taxon>
        <taxon>Pseudomonadati</taxon>
        <taxon>Pseudomonadota</taxon>
        <taxon>Alphaproteobacteria</taxon>
        <taxon>Rhodospirillales</taxon>
        <taxon>Stellaceae</taxon>
        <taxon>Stella</taxon>
    </lineage>
</organism>
<proteinExistence type="inferred from homology"/>
<dbReference type="FunFam" id="3.40.1010.10:FF:000007">
    <property type="entry name" value="Ribosomal RNA small subunit methyltransferase I"/>
    <property type="match status" value="1"/>
</dbReference>
<dbReference type="GO" id="GO:0070677">
    <property type="term" value="F:rRNA (cytosine-2'-O-)-methyltransferase activity"/>
    <property type="evidence" value="ECO:0007669"/>
    <property type="project" value="UniProtKB-UniRule"/>
</dbReference>
<evidence type="ECO:0000259" key="8">
    <source>
        <dbReference type="Pfam" id="PF23016"/>
    </source>
</evidence>
<protein>
    <recommendedName>
        <fullName evidence="6">Ribosomal RNA small subunit methyltransferase I</fullName>
        <ecNumber evidence="6">2.1.1.198</ecNumber>
    </recommendedName>
    <alternativeName>
        <fullName evidence="6">16S rRNA 2'-O-ribose C1402 methyltransferase</fullName>
    </alternativeName>
    <alternativeName>
        <fullName evidence="6">rRNA (cytidine-2'-O-)-methyltransferase RsmI</fullName>
    </alternativeName>
</protein>
<keyword evidence="4 6" id="KW-0808">Transferase</keyword>
<evidence type="ECO:0000313" key="10">
    <source>
        <dbReference type="Proteomes" id="UP000278222"/>
    </source>
</evidence>
<dbReference type="RefSeq" id="WP_245978333.1">
    <property type="nucleotide sequence ID" value="NZ_AP019700.1"/>
</dbReference>
<evidence type="ECO:0000256" key="4">
    <source>
        <dbReference type="ARBA" id="ARBA00022679"/>
    </source>
</evidence>
<comment type="caution">
    <text evidence="9">The sequence shown here is derived from an EMBL/GenBank/DDBJ whole genome shotgun (WGS) entry which is preliminary data.</text>
</comment>
<dbReference type="PANTHER" id="PTHR46111:SF1">
    <property type="entry name" value="RIBOSOMAL RNA SMALL SUBUNIT METHYLTRANSFERASE I"/>
    <property type="match status" value="1"/>
</dbReference>
<dbReference type="GO" id="GO:0005737">
    <property type="term" value="C:cytoplasm"/>
    <property type="evidence" value="ECO:0007669"/>
    <property type="project" value="UniProtKB-SubCell"/>
</dbReference>
<evidence type="ECO:0000256" key="6">
    <source>
        <dbReference type="HAMAP-Rule" id="MF_01877"/>
    </source>
</evidence>
<dbReference type="Proteomes" id="UP000278222">
    <property type="component" value="Unassembled WGS sequence"/>
</dbReference>
<accession>A0A3N1L862</accession>
<dbReference type="InterPro" id="IPR000878">
    <property type="entry name" value="4pyrrol_Mease"/>
</dbReference>
<evidence type="ECO:0000259" key="7">
    <source>
        <dbReference type="Pfam" id="PF00590"/>
    </source>
</evidence>
<keyword evidence="5 6" id="KW-0949">S-adenosyl-L-methionine</keyword>
<reference evidence="9 10" key="1">
    <citation type="submission" date="2018-11" db="EMBL/GenBank/DDBJ databases">
        <title>Genomic Encyclopedia of Type Strains, Phase IV (KMG-IV): sequencing the most valuable type-strain genomes for metagenomic binning, comparative biology and taxonomic classification.</title>
        <authorList>
            <person name="Goeker M."/>
        </authorList>
    </citation>
    <scope>NUCLEOTIDE SEQUENCE [LARGE SCALE GENOMIC DNA]</scope>
    <source>
        <strain evidence="9 10">DSM 5900</strain>
    </source>
</reference>
<dbReference type="InterPro" id="IPR008189">
    <property type="entry name" value="rRNA_ssu_MeTfrase_I"/>
</dbReference>
<dbReference type="InterPro" id="IPR035996">
    <property type="entry name" value="4pyrrol_Methylase_sf"/>
</dbReference>
<dbReference type="SUPFAM" id="SSF53790">
    <property type="entry name" value="Tetrapyrrole methylase"/>
    <property type="match status" value="1"/>
</dbReference>
<dbReference type="PIRSF" id="PIRSF005917">
    <property type="entry name" value="MTase_YraL"/>
    <property type="match status" value="1"/>
</dbReference>